<dbReference type="Pfam" id="PF01636">
    <property type="entry name" value="APH"/>
    <property type="match status" value="1"/>
</dbReference>
<reference evidence="3 4" key="1">
    <citation type="submission" date="2024-09" db="EMBL/GenBank/DDBJ databases">
        <authorList>
            <person name="D'Angelo T."/>
        </authorList>
    </citation>
    <scope>NUCLEOTIDE SEQUENCE [LARGE SCALE GENOMIC DNA]</scope>
    <source>
        <strain evidence="3">SAG AM-320-E07</strain>
    </source>
</reference>
<dbReference type="EMBL" id="JBHPKH010000020">
    <property type="protein sequence ID" value="MFC1572538.1"/>
    <property type="molecule type" value="Genomic_DNA"/>
</dbReference>
<dbReference type="InterPro" id="IPR011009">
    <property type="entry name" value="Kinase-like_dom_sf"/>
</dbReference>
<keyword evidence="4" id="KW-1185">Reference proteome</keyword>
<evidence type="ECO:0000256" key="1">
    <source>
        <dbReference type="ARBA" id="ARBA00038240"/>
    </source>
</evidence>
<protein>
    <submittedName>
        <fullName evidence="3">Phosphotransferase enzyme family protein</fullName>
    </submittedName>
</protein>
<dbReference type="Gene3D" id="3.90.1200.10">
    <property type="match status" value="1"/>
</dbReference>
<dbReference type="PANTHER" id="PTHR21064">
    <property type="entry name" value="AMINOGLYCOSIDE PHOSPHOTRANSFERASE DOMAIN-CONTAINING PROTEIN-RELATED"/>
    <property type="match status" value="1"/>
</dbReference>
<dbReference type="PANTHER" id="PTHR21064:SF6">
    <property type="entry name" value="AMINOGLYCOSIDE PHOSPHOTRANSFERASE DOMAIN-CONTAINING PROTEIN"/>
    <property type="match status" value="1"/>
</dbReference>
<evidence type="ECO:0000313" key="4">
    <source>
        <dbReference type="Proteomes" id="UP001593833"/>
    </source>
</evidence>
<accession>A0ABV6YJN2</accession>
<feature type="domain" description="Aminoglycoside phosphotransferase" evidence="2">
    <location>
        <begin position="28"/>
        <end position="251"/>
    </location>
</feature>
<gene>
    <name evidence="3" type="ORF">ACFL6M_02960</name>
</gene>
<dbReference type="InterPro" id="IPR002575">
    <property type="entry name" value="Aminoglycoside_PTrfase"/>
</dbReference>
<organism evidence="3 4">
    <name type="scientific">Eiseniibacteriota bacterium</name>
    <dbReference type="NCBI Taxonomy" id="2212470"/>
    <lineage>
        <taxon>Bacteria</taxon>
        <taxon>Candidatus Eiseniibacteriota</taxon>
    </lineage>
</organism>
<dbReference type="InterPro" id="IPR050249">
    <property type="entry name" value="Pseudomonas-type_ThrB"/>
</dbReference>
<name>A0ABV6YJN2_UNCEI</name>
<evidence type="ECO:0000313" key="3">
    <source>
        <dbReference type="EMBL" id="MFC1572538.1"/>
    </source>
</evidence>
<comment type="caution">
    <text evidence="3">The sequence shown here is derived from an EMBL/GenBank/DDBJ whole genome shotgun (WGS) entry which is preliminary data.</text>
</comment>
<dbReference type="SUPFAM" id="SSF56112">
    <property type="entry name" value="Protein kinase-like (PK-like)"/>
    <property type="match status" value="1"/>
</dbReference>
<sequence>MPLPAAINEEDVLAIASVRFDVDDASLRPIGHAGSCVYAFTRDDQDCVLRLLAGDSRSLDQLRGELDWIRYLKAGGICVSAPMRSIRNQLYETIEVNDVPVAAVAFRAAQGHPPVDFVDEWDDTFYQRWGELVGHMHTLTKGYHPPDEDSRRPRWFETEDVNLGAHIPASKTKVGQRCAQLVERLKTVPEHPDSFGLIHADLHRRNFFVNGDQFTVFDFEACQYSWFAYDIAVSLFHAVMKPPRHADRNDFAKHFMEQFMVGYSRFNDLDGVTLAHFLDFLRLRRVVMYIDMLRYWDLQHLSESRERFLSEYRHGIEDNTAVLNIDFS</sequence>
<dbReference type="Proteomes" id="UP001593833">
    <property type="component" value="Unassembled WGS sequence"/>
</dbReference>
<proteinExistence type="inferred from homology"/>
<evidence type="ECO:0000259" key="2">
    <source>
        <dbReference type="Pfam" id="PF01636"/>
    </source>
</evidence>
<comment type="similarity">
    <text evidence="1">Belongs to the pseudomonas-type ThrB family.</text>
</comment>